<proteinExistence type="predicted"/>
<evidence type="ECO:0000256" key="1">
    <source>
        <dbReference type="SAM" id="MobiDB-lite"/>
    </source>
</evidence>
<accession>A0A1R3RIQ9</accession>
<feature type="region of interest" description="Disordered" evidence="1">
    <location>
        <begin position="116"/>
        <end position="179"/>
    </location>
</feature>
<evidence type="ECO:0000313" key="2">
    <source>
        <dbReference type="EMBL" id="OOF94348.1"/>
    </source>
</evidence>
<dbReference type="EMBL" id="KV907502">
    <property type="protein sequence ID" value="OOF94348.1"/>
    <property type="molecule type" value="Genomic_DNA"/>
</dbReference>
<dbReference type="AlphaFoldDB" id="A0A1R3RIQ9"/>
<feature type="compositionally biased region" description="Basic and acidic residues" evidence="1">
    <location>
        <begin position="144"/>
        <end position="162"/>
    </location>
</feature>
<gene>
    <name evidence="2" type="ORF">ASPCADRAFT_508108</name>
</gene>
<sequence>MQDPTDAMHRQKKTSKNHKYRLRLRLQARTHAMVLVTLPFAEHTPARNPVRQHKTAPRAALADLDHRLPHAAIPGRIGERVATRVGAEHVFGLSRQTQDLARWRLDRQLRRLLASGHRPAGRDGRGRRRKLIRDTRNRRSARGTGDHTQRTGRSGEDGRGDTSADAGFVTAGREGERGRVLADGKNEGVVDSQLGALWLHDVEVVPLSVGRRMAQHEIIRRVVVAVENGQGQSQRMGDVAAGMHQAPFAGVHLDRALPLIAR</sequence>
<reference evidence="3" key="1">
    <citation type="journal article" date="2017" name="Genome Biol.">
        <title>Comparative genomics reveals high biological diversity and specific adaptations in the industrially and medically important fungal genus Aspergillus.</title>
        <authorList>
            <person name="de Vries R.P."/>
            <person name="Riley R."/>
            <person name="Wiebenga A."/>
            <person name="Aguilar-Osorio G."/>
            <person name="Amillis S."/>
            <person name="Uchima C.A."/>
            <person name="Anderluh G."/>
            <person name="Asadollahi M."/>
            <person name="Askin M."/>
            <person name="Barry K."/>
            <person name="Battaglia E."/>
            <person name="Bayram O."/>
            <person name="Benocci T."/>
            <person name="Braus-Stromeyer S.A."/>
            <person name="Caldana C."/>
            <person name="Canovas D."/>
            <person name="Cerqueira G.C."/>
            <person name="Chen F."/>
            <person name="Chen W."/>
            <person name="Choi C."/>
            <person name="Clum A."/>
            <person name="Dos Santos R.A."/>
            <person name="Damasio A.R."/>
            <person name="Diallinas G."/>
            <person name="Emri T."/>
            <person name="Fekete E."/>
            <person name="Flipphi M."/>
            <person name="Freyberg S."/>
            <person name="Gallo A."/>
            <person name="Gournas C."/>
            <person name="Habgood R."/>
            <person name="Hainaut M."/>
            <person name="Harispe M.L."/>
            <person name="Henrissat B."/>
            <person name="Hilden K.S."/>
            <person name="Hope R."/>
            <person name="Hossain A."/>
            <person name="Karabika E."/>
            <person name="Karaffa L."/>
            <person name="Karanyi Z."/>
            <person name="Krasevec N."/>
            <person name="Kuo A."/>
            <person name="Kusch H."/>
            <person name="LaButti K."/>
            <person name="Lagendijk E.L."/>
            <person name="Lapidus A."/>
            <person name="Levasseur A."/>
            <person name="Lindquist E."/>
            <person name="Lipzen A."/>
            <person name="Logrieco A.F."/>
            <person name="MacCabe A."/>
            <person name="Maekelae M.R."/>
            <person name="Malavazi I."/>
            <person name="Melin P."/>
            <person name="Meyer V."/>
            <person name="Mielnichuk N."/>
            <person name="Miskei M."/>
            <person name="Molnar A.P."/>
            <person name="Mule G."/>
            <person name="Ngan C.Y."/>
            <person name="Orejas M."/>
            <person name="Orosz E."/>
            <person name="Ouedraogo J.P."/>
            <person name="Overkamp K.M."/>
            <person name="Park H.-S."/>
            <person name="Perrone G."/>
            <person name="Piumi F."/>
            <person name="Punt P.J."/>
            <person name="Ram A.F."/>
            <person name="Ramon A."/>
            <person name="Rauscher S."/>
            <person name="Record E."/>
            <person name="Riano-Pachon D.M."/>
            <person name="Robert V."/>
            <person name="Roehrig J."/>
            <person name="Ruller R."/>
            <person name="Salamov A."/>
            <person name="Salih N.S."/>
            <person name="Samson R.A."/>
            <person name="Sandor E."/>
            <person name="Sanguinetti M."/>
            <person name="Schuetze T."/>
            <person name="Sepcic K."/>
            <person name="Shelest E."/>
            <person name="Sherlock G."/>
            <person name="Sophianopoulou V."/>
            <person name="Squina F.M."/>
            <person name="Sun H."/>
            <person name="Susca A."/>
            <person name="Todd R.B."/>
            <person name="Tsang A."/>
            <person name="Unkles S.E."/>
            <person name="van de Wiele N."/>
            <person name="van Rossen-Uffink D."/>
            <person name="Oliveira J.V."/>
            <person name="Vesth T.C."/>
            <person name="Visser J."/>
            <person name="Yu J.-H."/>
            <person name="Zhou M."/>
            <person name="Andersen M.R."/>
            <person name="Archer D.B."/>
            <person name="Baker S.E."/>
            <person name="Benoit I."/>
            <person name="Brakhage A.A."/>
            <person name="Braus G.H."/>
            <person name="Fischer R."/>
            <person name="Frisvad J.C."/>
            <person name="Goldman G.H."/>
            <person name="Houbraken J."/>
            <person name="Oakley B."/>
            <person name="Pocsi I."/>
            <person name="Scazzocchio C."/>
            <person name="Seiboth B."/>
            <person name="vanKuyk P.A."/>
            <person name="Wortman J."/>
            <person name="Dyer P.S."/>
            <person name="Grigoriev I.V."/>
        </authorList>
    </citation>
    <scope>NUCLEOTIDE SEQUENCE [LARGE SCALE GENOMIC DNA]</scope>
    <source>
        <strain evidence="3">ITEM 5010</strain>
    </source>
</reference>
<name>A0A1R3RIQ9_ASPC5</name>
<organism evidence="2 3">
    <name type="scientific">Aspergillus carbonarius (strain ITEM 5010)</name>
    <dbReference type="NCBI Taxonomy" id="602072"/>
    <lineage>
        <taxon>Eukaryota</taxon>
        <taxon>Fungi</taxon>
        <taxon>Dikarya</taxon>
        <taxon>Ascomycota</taxon>
        <taxon>Pezizomycotina</taxon>
        <taxon>Eurotiomycetes</taxon>
        <taxon>Eurotiomycetidae</taxon>
        <taxon>Eurotiales</taxon>
        <taxon>Aspergillaceae</taxon>
        <taxon>Aspergillus</taxon>
        <taxon>Aspergillus subgen. Circumdati</taxon>
    </lineage>
</organism>
<protein>
    <submittedName>
        <fullName evidence="2">Uncharacterized protein</fullName>
    </submittedName>
</protein>
<evidence type="ECO:0000313" key="3">
    <source>
        <dbReference type="Proteomes" id="UP000188318"/>
    </source>
</evidence>
<keyword evidence="3" id="KW-1185">Reference proteome</keyword>
<dbReference type="Proteomes" id="UP000188318">
    <property type="component" value="Unassembled WGS sequence"/>
</dbReference>
<dbReference type="VEuPathDB" id="FungiDB:ASPCADRAFT_508108"/>